<organism evidence="1 2">
    <name type="scientific">Lactobacillus intestinalis</name>
    <dbReference type="NCBI Taxonomy" id="151781"/>
    <lineage>
        <taxon>Bacteria</taxon>
        <taxon>Bacillati</taxon>
        <taxon>Bacillota</taxon>
        <taxon>Bacilli</taxon>
        <taxon>Lactobacillales</taxon>
        <taxon>Lactobacillaceae</taxon>
        <taxon>Lactobacillus</taxon>
    </lineage>
</organism>
<evidence type="ECO:0000313" key="2">
    <source>
        <dbReference type="Proteomes" id="UP000309117"/>
    </source>
</evidence>
<accession>A0A4S2BMP5</accession>
<dbReference type="EMBL" id="SRYV01000005">
    <property type="protein sequence ID" value="TGY16306.1"/>
    <property type="molecule type" value="Genomic_DNA"/>
</dbReference>
<dbReference type="PANTHER" id="PTHR37038">
    <property type="entry name" value="TRANSCRIPTIONAL REGULATOR-RELATED"/>
    <property type="match status" value="1"/>
</dbReference>
<dbReference type="Gene3D" id="1.10.260.40">
    <property type="entry name" value="lambda repressor-like DNA-binding domains"/>
    <property type="match status" value="1"/>
</dbReference>
<evidence type="ECO:0000313" key="1">
    <source>
        <dbReference type="EMBL" id="TGY16306.1"/>
    </source>
</evidence>
<dbReference type="AlphaFoldDB" id="A0A4S2BMP5"/>
<dbReference type="InterPro" id="IPR010982">
    <property type="entry name" value="Lambda_DNA-bd_dom_sf"/>
</dbReference>
<sequence length="271" mass="32251">MSDYKIGRYLKIERKNRNLTQKEFLQGVLSVSQYSRIESEEQDIKVSDFIRILLLNKINFTQFFNRYLDDSDMLDSNKSLEKIAQLFYNGDLSQINKMKSLVKDDKLLTLETKVIVAILEGNIKDLDENVKEEISNELNKKDDWTRNKEFLQLFSSSMQIFSIERLNIYMKKILREYKDTISKESYEVQRRIASVCINYLGRAYNSTDTVVDDIIIFLKNLSENPDLLMYKMLRLYFVYLRQNNQEKMNDILSLLREVGYSQFIRNLPKKL</sequence>
<protein>
    <submittedName>
        <fullName evidence="1">XRE family transcriptional regulator</fullName>
    </submittedName>
</protein>
<dbReference type="InterPro" id="IPR053163">
    <property type="entry name" value="HTH-type_regulator_Rgg"/>
</dbReference>
<comment type="caution">
    <text evidence="1">The sequence shown here is derived from an EMBL/GenBank/DDBJ whole genome shotgun (WGS) entry which is preliminary data.</text>
</comment>
<dbReference type="SUPFAM" id="SSF47413">
    <property type="entry name" value="lambda repressor-like DNA-binding domains"/>
    <property type="match status" value="1"/>
</dbReference>
<dbReference type="GO" id="GO:0003677">
    <property type="term" value="F:DNA binding"/>
    <property type="evidence" value="ECO:0007669"/>
    <property type="project" value="InterPro"/>
</dbReference>
<dbReference type="RefSeq" id="WP_004039846.1">
    <property type="nucleotide sequence ID" value="NZ_AQFR02000003.1"/>
</dbReference>
<name>A0A4S2BMP5_9LACO</name>
<gene>
    <name evidence="1" type="ORF">E5351_03830</name>
</gene>
<reference evidence="1 2" key="1">
    <citation type="submission" date="2019-04" db="EMBL/GenBank/DDBJ databases">
        <title>Microbes associate with the intestines of laboratory mice.</title>
        <authorList>
            <person name="Navarre W."/>
            <person name="Wong E."/>
            <person name="Huang K."/>
            <person name="Tropini C."/>
            <person name="Ng K."/>
            <person name="Yu B."/>
        </authorList>
    </citation>
    <scope>NUCLEOTIDE SEQUENCE [LARGE SCALE GENOMIC DNA]</scope>
    <source>
        <strain evidence="1 2">NM61_E11</strain>
    </source>
</reference>
<dbReference type="CDD" id="cd00093">
    <property type="entry name" value="HTH_XRE"/>
    <property type="match status" value="1"/>
</dbReference>
<dbReference type="Proteomes" id="UP000309117">
    <property type="component" value="Unassembled WGS sequence"/>
</dbReference>
<dbReference type="InterPro" id="IPR001387">
    <property type="entry name" value="Cro/C1-type_HTH"/>
</dbReference>
<proteinExistence type="predicted"/>